<dbReference type="AlphaFoldDB" id="A0A9X3DWM5"/>
<sequence length="326" mass="36225">MKNYYRYLFNLIIISITLIFSSLSFAKDRIQYHVQNFDGSTLKVINEQGVVSQSYQYTPFGQQLQYKKPSNLKNPNAFVGGIQDTNDWFYLQQRYYNPVLGRFYQPDPVTFIINGHGQTNRYQYGWNDSYSFKDPSGQAAQLAFVPLVLWIADNLRSDTPNANNLPPSGIGDAAIAGYGGASLLFSARLASMSTAELSYYNIVQNSASISPVVWLTPSALQGASPILWDGAYATRQILGTTTTPAGRSINFHAAERMVYPPKGRIPMSPKEIDAVLDGATNIRKMTYNIYGDTLTIQNKNMLGSPQVVVDAQTGNRIITVINPRAK</sequence>
<name>A0A9X3DWM5_9GAMM</name>
<keyword evidence="1" id="KW-0472">Membrane</keyword>
<protein>
    <submittedName>
        <fullName evidence="2">RHS repeat-associated core domain-containing protein</fullName>
    </submittedName>
</protein>
<dbReference type="PANTHER" id="PTHR32305:SF15">
    <property type="entry name" value="PROTEIN RHSA-RELATED"/>
    <property type="match status" value="1"/>
</dbReference>
<evidence type="ECO:0000313" key="3">
    <source>
        <dbReference type="Proteomes" id="UP001146019"/>
    </source>
</evidence>
<gene>
    <name evidence="2" type="ORF">OSH00_16485</name>
</gene>
<dbReference type="InterPro" id="IPR050708">
    <property type="entry name" value="T6SS_VgrG/RHS"/>
</dbReference>
<dbReference type="NCBIfam" id="TIGR03696">
    <property type="entry name" value="Rhs_assc_core"/>
    <property type="match status" value="1"/>
</dbReference>
<dbReference type="Gene3D" id="2.180.10.10">
    <property type="entry name" value="RHS repeat-associated core"/>
    <property type="match status" value="1"/>
</dbReference>
<keyword evidence="1" id="KW-1133">Transmembrane helix</keyword>
<evidence type="ECO:0000313" key="2">
    <source>
        <dbReference type="EMBL" id="MCX5469325.1"/>
    </source>
</evidence>
<organism evidence="2 3">
    <name type="scientific">Acinetobacter nematophilus</name>
    <dbReference type="NCBI Taxonomy" id="2994642"/>
    <lineage>
        <taxon>Bacteria</taxon>
        <taxon>Pseudomonadati</taxon>
        <taxon>Pseudomonadota</taxon>
        <taxon>Gammaproteobacteria</taxon>
        <taxon>Moraxellales</taxon>
        <taxon>Moraxellaceae</taxon>
        <taxon>Acinetobacter</taxon>
    </lineage>
</organism>
<accession>A0A9X3DWM5</accession>
<keyword evidence="3" id="KW-1185">Reference proteome</keyword>
<dbReference type="Proteomes" id="UP001146019">
    <property type="component" value="Unassembled WGS sequence"/>
</dbReference>
<reference evidence="2" key="1">
    <citation type="submission" date="2022-11" db="EMBL/GenBank/DDBJ databases">
        <title>Biodiversity and phylogenetic relationships of bacteria.</title>
        <authorList>
            <person name="Machado R.A.R."/>
            <person name="Bhat A."/>
            <person name="Loulou A."/>
            <person name="Kallel S."/>
        </authorList>
    </citation>
    <scope>NUCLEOTIDE SEQUENCE</scope>
    <source>
        <strain evidence="2">A-IN1</strain>
    </source>
</reference>
<keyword evidence="1" id="KW-0812">Transmembrane</keyword>
<dbReference type="EMBL" id="JAPKMY010000010">
    <property type="protein sequence ID" value="MCX5469325.1"/>
    <property type="molecule type" value="Genomic_DNA"/>
</dbReference>
<feature type="transmembrane region" description="Helical" evidence="1">
    <location>
        <begin position="7"/>
        <end position="26"/>
    </location>
</feature>
<proteinExistence type="predicted"/>
<dbReference type="PANTHER" id="PTHR32305">
    <property type="match status" value="1"/>
</dbReference>
<dbReference type="InterPro" id="IPR022385">
    <property type="entry name" value="Rhs_assc_core"/>
</dbReference>
<evidence type="ECO:0000256" key="1">
    <source>
        <dbReference type="SAM" id="Phobius"/>
    </source>
</evidence>
<comment type="caution">
    <text evidence="2">The sequence shown here is derived from an EMBL/GenBank/DDBJ whole genome shotgun (WGS) entry which is preliminary data.</text>
</comment>